<gene>
    <name evidence="1" type="ORF">KDW_42220</name>
</gene>
<organism evidence="1 2">
    <name type="scientific">Dictyobacter vulcani</name>
    <dbReference type="NCBI Taxonomy" id="2607529"/>
    <lineage>
        <taxon>Bacteria</taxon>
        <taxon>Bacillati</taxon>
        <taxon>Chloroflexota</taxon>
        <taxon>Ktedonobacteria</taxon>
        <taxon>Ktedonobacterales</taxon>
        <taxon>Dictyobacteraceae</taxon>
        <taxon>Dictyobacter</taxon>
    </lineage>
</organism>
<evidence type="ECO:0000313" key="2">
    <source>
        <dbReference type="Proteomes" id="UP000326912"/>
    </source>
</evidence>
<accession>A0A5J4KUB0</accession>
<proteinExistence type="predicted"/>
<dbReference type="EMBL" id="BKZW01000002">
    <property type="protein sequence ID" value="GER90060.1"/>
    <property type="molecule type" value="Genomic_DNA"/>
</dbReference>
<protein>
    <submittedName>
        <fullName evidence="1">Uncharacterized protein</fullName>
    </submittedName>
</protein>
<evidence type="ECO:0000313" key="1">
    <source>
        <dbReference type="EMBL" id="GER90060.1"/>
    </source>
</evidence>
<keyword evidence="2" id="KW-1185">Reference proteome</keyword>
<dbReference type="Proteomes" id="UP000326912">
    <property type="component" value="Unassembled WGS sequence"/>
</dbReference>
<name>A0A5J4KUB0_9CHLR</name>
<dbReference type="RefSeq" id="WP_151757847.1">
    <property type="nucleotide sequence ID" value="NZ_BKZW01000002.1"/>
</dbReference>
<reference evidence="1 2" key="1">
    <citation type="submission" date="2019-10" db="EMBL/GenBank/DDBJ databases">
        <title>Dictyobacter vulcani sp. nov., within the class Ktedonobacteria, isolated from soil of volcanic Mt. Zao.</title>
        <authorList>
            <person name="Zheng Y."/>
            <person name="Wang C.M."/>
            <person name="Sakai Y."/>
            <person name="Abe K."/>
            <person name="Yokota A."/>
            <person name="Yabe S."/>
        </authorList>
    </citation>
    <scope>NUCLEOTIDE SEQUENCE [LARGE SCALE GENOMIC DNA]</scope>
    <source>
        <strain evidence="1 2">W12</strain>
    </source>
</reference>
<sequence>MSIDLSAAFFDLQLRFADAMVRVSDLSFDEVVLNFTNLYLQFIGRSFDPTHPVWQAYLAGLKQAPERATWTYDFYQRRRDSHAPSPYGCFHYSYLPEEHTIRYHFVNVDTSGAGPLSKERMPVRQQELKMMFAEIKQQYGDAPTVRGNSWLYNIDAYRRLFPARYTRNMKVVKDEFQYMSLWGQFLRHDGRVHGERVDDFLSCLQKADTLEGLVNCFPYHVLSPKGPLPCFTHSMKFHSCSKQ</sequence>
<comment type="caution">
    <text evidence="1">The sequence shown here is derived from an EMBL/GenBank/DDBJ whole genome shotgun (WGS) entry which is preliminary data.</text>
</comment>
<dbReference type="AlphaFoldDB" id="A0A5J4KUB0"/>